<protein>
    <submittedName>
        <fullName evidence="5">PD-(D/E)XK nuclease family protein</fullName>
    </submittedName>
</protein>
<keyword evidence="6" id="KW-1185">Reference proteome</keyword>
<evidence type="ECO:0000256" key="1">
    <source>
        <dbReference type="ARBA" id="ARBA00022763"/>
    </source>
</evidence>
<organism evidence="5 6">
    <name type="scientific">Limnofasciculus baicalensis BBK-W-15</name>
    <dbReference type="NCBI Taxonomy" id="2699891"/>
    <lineage>
        <taxon>Bacteria</taxon>
        <taxon>Bacillati</taxon>
        <taxon>Cyanobacteriota</taxon>
        <taxon>Cyanophyceae</taxon>
        <taxon>Coleofasciculales</taxon>
        <taxon>Coleofasciculaceae</taxon>
        <taxon>Limnofasciculus</taxon>
        <taxon>Limnofasciculus baicalensis</taxon>
    </lineage>
</organism>
<feature type="domain" description="PD-(D/E)XK endonuclease-like" evidence="4">
    <location>
        <begin position="50"/>
        <end position="265"/>
    </location>
</feature>
<keyword evidence="1" id="KW-0227">DNA damage</keyword>
<keyword evidence="3" id="KW-0234">DNA repair</keyword>
<keyword evidence="2" id="KW-0347">Helicase</keyword>
<dbReference type="EMBL" id="JAMZMM010000055">
    <property type="protein sequence ID" value="MCP2728444.1"/>
    <property type="molecule type" value="Genomic_DNA"/>
</dbReference>
<evidence type="ECO:0000256" key="3">
    <source>
        <dbReference type="ARBA" id="ARBA00023204"/>
    </source>
</evidence>
<dbReference type="InterPro" id="IPR038726">
    <property type="entry name" value="PDDEXK_AddAB-type"/>
</dbReference>
<dbReference type="RefSeq" id="WP_254011241.1">
    <property type="nucleotide sequence ID" value="NZ_JAMZMM010000055.1"/>
</dbReference>
<comment type="caution">
    <text evidence="5">The sequence shown here is derived from an EMBL/GenBank/DDBJ whole genome shotgun (WGS) entry which is preliminary data.</text>
</comment>
<keyword evidence="2" id="KW-0378">Hydrolase</keyword>
<dbReference type="GO" id="GO:0004386">
    <property type="term" value="F:helicase activity"/>
    <property type="evidence" value="ECO:0007669"/>
    <property type="project" value="UniProtKB-KW"/>
</dbReference>
<dbReference type="Proteomes" id="UP001204953">
    <property type="component" value="Unassembled WGS sequence"/>
</dbReference>
<gene>
    <name evidence="5" type="ORF">NJ959_08145</name>
</gene>
<dbReference type="InterPro" id="IPR011604">
    <property type="entry name" value="PDDEXK-like_dom_sf"/>
</dbReference>
<name>A0AAE3KLT1_9CYAN</name>
<keyword evidence="2" id="KW-0547">Nucleotide-binding</keyword>
<evidence type="ECO:0000313" key="6">
    <source>
        <dbReference type="Proteomes" id="UP001204953"/>
    </source>
</evidence>
<sequence length="273" mass="31593">MNKIWRPFASYNLWLQFAPPVGQEHFHCDMKRGFTKARKKEPQVQSLLEKDTTPQRIGILAQRGIYEFHQYPAMLSRKDGVEQVAEIMQLSRESVEVQERVISVLQKYQENPILLGKKILKLNRGDEGFPEPILIKYGNYIFNLYAAIDCIYTEPDGMLHILDFKTGKSDFDLRQGYVYLLAVSYLYPQQKAIASFYNLETGKESQPISATADTLKFFQIELVQIAQRHQKDLKRYRNNPADFRIIYPPNPGISCRHCPFNSICNFSVSEVAA</sequence>
<accession>A0AAE3KLT1</accession>
<proteinExistence type="predicted"/>
<evidence type="ECO:0000256" key="2">
    <source>
        <dbReference type="ARBA" id="ARBA00022806"/>
    </source>
</evidence>
<dbReference type="Gene3D" id="3.90.320.10">
    <property type="match status" value="1"/>
</dbReference>
<dbReference type="GO" id="GO:0006281">
    <property type="term" value="P:DNA repair"/>
    <property type="evidence" value="ECO:0007669"/>
    <property type="project" value="UniProtKB-KW"/>
</dbReference>
<keyword evidence="2" id="KW-0067">ATP-binding</keyword>
<evidence type="ECO:0000259" key="4">
    <source>
        <dbReference type="Pfam" id="PF12705"/>
    </source>
</evidence>
<dbReference type="Pfam" id="PF12705">
    <property type="entry name" value="PDDEXK_1"/>
    <property type="match status" value="1"/>
</dbReference>
<reference evidence="5" key="1">
    <citation type="submission" date="2022-06" db="EMBL/GenBank/DDBJ databases">
        <title>New cyanobacteria of genus Symplocastrum in benthos of Lake Baikal.</title>
        <authorList>
            <person name="Sorokovikova E."/>
            <person name="Tikhonova I."/>
            <person name="Krasnopeev A."/>
            <person name="Evseev P."/>
            <person name="Gladkikh A."/>
            <person name="Belykh O."/>
        </authorList>
    </citation>
    <scope>NUCLEOTIDE SEQUENCE</scope>
    <source>
        <strain evidence="5">BBK-W-15</strain>
    </source>
</reference>
<evidence type="ECO:0000313" key="5">
    <source>
        <dbReference type="EMBL" id="MCP2728444.1"/>
    </source>
</evidence>
<dbReference type="AlphaFoldDB" id="A0AAE3KLT1"/>